<name>A0A160DCJ5_9CAUD</name>
<gene>
    <name evidence="1" type="primary">21</name>
    <name evidence="1" type="ORF">BOWSER_21</name>
</gene>
<dbReference type="RefSeq" id="YP_009275588.1">
    <property type="nucleotide sequence ID" value="NC_030930.1"/>
</dbReference>
<accession>A0A160DCJ5</accession>
<reference evidence="1 2" key="1">
    <citation type="submission" date="2016-03" db="EMBL/GenBank/DDBJ databases">
        <authorList>
            <person name="Montgomery M.T."/>
            <person name="Guerrero C.A."/>
            <person name="Mavrich T.N."/>
            <person name="Pope W.H."/>
            <person name="Garlena R.A."/>
            <person name="Russell D.A."/>
            <person name="Jacobs-Sera D."/>
            <person name="Hendrix R.W."/>
            <person name="Hatfull G.F."/>
        </authorList>
    </citation>
    <scope>NUCLEOTIDE SEQUENCE [LARGE SCALE GENOMIC DNA]</scope>
</reference>
<protein>
    <submittedName>
        <fullName evidence="1">Lysin A</fullName>
    </submittedName>
</protein>
<dbReference type="InterPro" id="IPR013207">
    <property type="entry name" value="LGFP"/>
</dbReference>
<dbReference type="Pfam" id="PF08310">
    <property type="entry name" value="LGFP"/>
    <property type="match status" value="2"/>
</dbReference>
<organism evidence="1 2">
    <name type="scientific">Gordonia phage Bowser</name>
    <dbReference type="NCBI Taxonomy" id="1838063"/>
    <lineage>
        <taxon>Viruses</taxon>
        <taxon>Duplodnaviria</taxon>
        <taxon>Heunggongvirae</taxon>
        <taxon>Uroviricota</taxon>
        <taxon>Caudoviricetes</taxon>
        <taxon>Bowservirus</taxon>
        <taxon>Bowservirus bowser</taxon>
    </lineage>
</organism>
<dbReference type="EMBL" id="KU998235">
    <property type="protein sequence ID" value="ANA85416.1"/>
    <property type="molecule type" value="Genomic_DNA"/>
</dbReference>
<sequence>MTKILTIEKAREFDAFARARDNLYYGYGEAFTRNPRQSTDCSGLVLQSGAILGGRTDWVGNRYGSTESFRLDYAIVYALGFKRMPRGGLPFVPVMKVGLQHGGGGIYSHTACTLMFLDKPGGPIKESARGVDWESQGAGVFYYEGARAWNDGLFHDFWYLDMRLGELAPPVNEINAEFERAKGWIGKRIDVAEKPCPDGEGKYIRCEGGHIYFHPKVNVGAKPGERAIAIPADVFEVWKRQGFEKGPLGYPTRRHATVNGVGTIQAFQNGAVYRKFGTDGGIVNGKILERWAREGHEKGRLGWPLGDEKFFDGGRVQAFENGDAYFHPTAVVEFLNDPAAPKQ</sequence>
<dbReference type="GeneID" id="28800793"/>
<evidence type="ECO:0000313" key="1">
    <source>
        <dbReference type="EMBL" id="ANA85416.1"/>
    </source>
</evidence>
<evidence type="ECO:0000313" key="2">
    <source>
        <dbReference type="Proteomes" id="UP000203985"/>
    </source>
</evidence>
<proteinExistence type="predicted"/>
<dbReference type="KEGG" id="vg:28800793"/>
<dbReference type="OrthoDB" id="3724at10239"/>
<dbReference type="Proteomes" id="UP000203985">
    <property type="component" value="Segment"/>
</dbReference>
<keyword evidence="2" id="KW-1185">Reference proteome</keyword>